<protein>
    <recommendedName>
        <fullName evidence="3">Lipoprotein</fullName>
    </recommendedName>
</protein>
<dbReference type="Proteomes" id="UP000011932">
    <property type="component" value="Chromosome"/>
</dbReference>
<dbReference type="KEGG" id="man:A11S_872"/>
<dbReference type="HOGENOM" id="CLU_2974324_0_0_5"/>
<evidence type="ECO:0008006" key="3">
    <source>
        <dbReference type="Google" id="ProtNLM"/>
    </source>
</evidence>
<gene>
    <name evidence="1" type="ORF">A11S_872</name>
</gene>
<dbReference type="EMBL" id="CP003538">
    <property type="protein sequence ID" value="AGH97694.1"/>
    <property type="molecule type" value="Genomic_DNA"/>
</dbReference>
<name>M4VWW7_9BACT</name>
<dbReference type="STRING" id="349215.A11S_872"/>
<reference evidence="1 2" key="1">
    <citation type="journal article" date="2013" name="ISME J.">
        <title>By their genes ye shall know them: genomic signatures of predatory bacteria.</title>
        <authorList>
            <person name="Pasternak Z."/>
            <person name="Pietrokovski S."/>
            <person name="Rotem O."/>
            <person name="Gophna U."/>
            <person name="Lurie-Weinberger M.N."/>
            <person name="Jurkevitch E."/>
        </authorList>
    </citation>
    <scope>NUCLEOTIDE SEQUENCE [LARGE SCALE GENOMIC DNA]</scope>
    <source>
        <strain evidence="1">EPB</strain>
    </source>
</reference>
<accession>M4VWW7</accession>
<proteinExistence type="predicted"/>
<organism evidence="1 2">
    <name type="scientific">Micavibrio aeruginosavorus EPB</name>
    <dbReference type="NCBI Taxonomy" id="349215"/>
    <lineage>
        <taxon>Bacteria</taxon>
        <taxon>Pseudomonadati</taxon>
        <taxon>Bdellovibrionota</taxon>
        <taxon>Bdellovibrionia</taxon>
        <taxon>Bdellovibrionales</taxon>
        <taxon>Pseudobdellovibrionaceae</taxon>
        <taxon>Micavibrio</taxon>
    </lineage>
</organism>
<dbReference type="AlphaFoldDB" id="M4VWW7"/>
<sequence>MTVLCAVGLAACSGTARPQNTWTNYYETAHDTKSKTCAKKYPKANEMSSNTVCKEPTR</sequence>
<evidence type="ECO:0000313" key="2">
    <source>
        <dbReference type="Proteomes" id="UP000011932"/>
    </source>
</evidence>
<evidence type="ECO:0000313" key="1">
    <source>
        <dbReference type="EMBL" id="AGH97694.1"/>
    </source>
</evidence>